<evidence type="ECO:0000313" key="2">
    <source>
        <dbReference type="Proteomes" id="UP000295223"/>
    </source>
</evidence>
<geneLocation type="plasmid" evidence="2">
    <name>psa20130280.1</name>
</geneLocation>
<dbReference type="RefSeq" id="WP_059443510.1">
    <property type="nucleotide sequence ID" value="NZ_CP038592.1"/>
</dbReference>
<gene>
    <name evidence="1" type="ORF">E5F22_24010</name>
</gene>
<dbReference type="AlphaFoldDB" id="A0A4P7LZV6"/>
<proteinExistence type="predicted"/>
<organism evidence="1 2">
    <name type="scientific">Salmonella senftenberg</name>
    <dbReference type="NCBI Taxonomy" id="28150"/>
    <lineage>
        <taxon>Bacteria</taxon>
        <taxon>Pseudomonadati</taxon>
        <taxon>Pseudomonadota</taxon>
        <taxon>Gammaproteobacteria</taxon>
        <taxon>Enterobacterales</taxon>
        <taxon>Enterobacteriaceae</taxon>
        <taxon>Salmonella</taxon>
    </lineage>
</organism>
<dbReference type="GeneID" id="39752388"/>
<evidence type="ECO:0000313" key="1">
    <source>
        <dbReference type="EMBL" id="QBY65730.1"/>
    </source>
</evidence>
<dbReference type="EMBL" id="CP038594">
    <property type="protein sequence ID" value="QBY65730.1"/>
    <property type="molecule type" value="Genomic_DNA"/>
</dbReference>
<name>A0A4P7LZV6_SALSE</name>
<dbReference type="Proteomes" id="UP000295223">
    <property type="component" value="Plasmid pSA20130280.1"/>
</dbReference>
<accession>A0A4P7LZV6</accession>
<reference evidence="1 2" key="1">
    <citation type="submission" date="2019-04" db="EMBL/GenBank/DDBJ databases">
        <title>Development of a multi-locus typing scheme for an Enterobacteriaceae linear plasmid that mediates inter-species transfer of flagella.</title>
        <authorList>
            <person name="Robertson J."/>
            <person name="Lin J."/>
            <person name="Wren-Hedegus A."/>
            <person name="Arya G."/>
            <person name="Carrillo C."/>
            <person name="Nash J.H.E."/>
        </authorList>
    </citation>
    <scope>NUCLEOTIDE SEQUENCE [LARGE SCALE GENOMIC DNA]</scope>
    <source>
        <strain evidence="1 2">SA20130280</strain>
        <plasmid evidence="2">psa20130280.1</plasmid>
    </source>
</reference>
<sequence>MNKQQIAKVIAIPSKIKMIETEANEYLFMVNKKNEGYFWINENSITTEMGRKEFVKVINEAKKYNLSSRYHIVAASFIYDSDNIHCIRLI</sequence>
<keyword evidence="1" id="KW-0614">Plasmid</keyword>
<protein>
    <submittedName>
        <fullName evidence="1">Uncharacterized protein</fullName>
    </submittedName>
</protein>